<organism evidence="12 13">
    <name type="scientific">Ruminiclostridium sufflavum DSM 19573</name>
    <dbReference type="NCBI Taxonomy" id="1121337"/>
    <lineage>
        <taxon>Bacteria</taxon>
        <taxon>Bacillati</taxon>
        <taxon>Bacillota</taxon>
        <taxon>Clostridia</taxon>
        <taxon>Eubacteriales</taxon>
        <taxon>Oscillospiraceae</taxon>
        <taxon>Ruminiclostridium</taxon>
    </lineage>
</organism>
<dbReference type="InterPro" id="IPR035906">
    <property type="entry name" value="MetI-like_sf"/>
</dbReference>
<keyword evidence="8 9" id="KW-0472">Membrane</keyword>
<feature type="transmembrane region" description="Helical" evidence="9">
    <location>
        <begin position="12"/>
        <end position="32"/>
    </location>
</feature>
<dbReference type="NCBIfam" id="TIGR02141">
    <property type="entry name" value="modB_ABC"/>
    <property type="match status" value="1"/>
</dbReference>
<protein>
    <recommendedName>
        <fullName evidence="10">Molybdenum transport system permease</fullName>
    </recommendedName>
</protein>
<dbReference type="GO" id="GO:0015098">
    <property type="term" value="F:molybdate ion transmembrane transporter activity"/>
    <property type="evidence" value="ECO:0007669"/>
    <property type="project" value="UniProtKB-UniRule"/>
</dbReference>
<keyword evidence="6 9" id="KW-0812">Transmembrane</keyword>
<dbReference type="InterPro" id="IPR011867">
    <property type="entry name" value="ModB_ABC"/>
</dbReference>
<feature type="transmembrane region" description="Helical" evidence="9">
    <location>
        <begin position="129"/>
        <end position="151"/>
    </location>
</feature>
<dbReference type="SUPFAM" id="SSF161098">
    <property type="entry name" value="MetI-like"/>
    <property type="match status" value="1"/>
</dbReference>
<dbReference type="PROSITE" id="PS50928">
    <property type="entry name" value="ABC_TM1"/>
    <property type="match status" value="1"/>
</dbReference>
<keyword evidence="5 10" id="KW-0500">Molybdenum</keyword>
<evidence type="ECO:0000256" key="1">
    <source>
        <dbReference type="ARBA" id="ARBA00004651"/>
    </source>
</evidence>
<comment type="caution">
    <text evidence="12">The sequence shown here is derived from an EMBL/GenBank/DDBJ whole genome shotgun (WGS) entry which is preliminary data.</text>
</comment>
<dbReference type="Gene3D" id="1.10.3720.10">
    <property type="entry name" value="MetI-like"/>
    <property type="match status" value="1"/>
</dbReference>
<dbReference type="Pfam" id="PF00528">
    <property type="entry name" value="BPD_transp_1"/>
    <property type="match status" value="1"/>
</dbReference>
<evidence type="ECO:0000313" key="12">
    <source>
        <dbReference type="EMBL" id="PYG84829.1"/>
    </source>
</evidence>
<dbReference type="RefSeq" id="WP_110463493.1">
    <property type="nucleotide sequence ID" value="NZ_QKMR01000030.1"/>
</dbReference>
<keyword evidence="3 9" id="KW-0813">Transport</keyword>
<evidence type="ECO:0000256" key="2">
    <source>
        <dbReference type="ARBA" id="ARBA00007069"/>
    </source>
</evidence>
<evidence type="ECO:0000256" key="6">
    <source>
        <dbReference type="ARBA" id="ARBA00022692"/>
    </source>
</evidence>
<comment type="function">
    <text evidence="10">Part of the binding-protein-dependent transport system for molybdenum; probably responsible for the translocation of the substrate across the membrane.</text>
</comment>
<evidence type="ECO:0000256" key="9">
    <source>
        <dbReference type="RuleBase" id="RU363032"/>
    </source>
</evidence>
<feature type="transmembrane region" description="Helical" evidence="9">
    <location>
        <begin position="77"/>
        <end position="101"/>
    </location>
</feature>
<feature type="transmembrane region" description="Helical" evidence="9">
    <location>
        <begin position="190"/>
        <end position="212"/>
    </location>
</feature>
<evidence type="ECO:0000256" key="4">
    <source>
        <dbReference type="ARBA" id="ARBA00022475"/>
    </source>
</evidence>
<keyword evidence="7 9" id="KW-1133">Transmembrane helix</keyword>
<gene>
    <name evidence="12" type="ORF">LY28_03540</name>
</gene>
<comment type="subcellular location">
    <subcellularLocation>
        <location evidence="1 9">Cell membrane</location>
        <topology evidence="1 9">Multi-pass membrane protein</topology>
    </subcellularLocation>
</comment>
<feature type="domain" description="ABC transmembrane type-1" evidence="11">
    <location>
        <begin position="6"/>
        <end position="206"/>
    </location>
</feature>
<dbReference type="PANTHER" id="PTHR30183:SF3">
    <property type="entry name" value="MOLYBDENUM TRANSPORT SYSTEM PERMEASE PROTEIN MODB"/>
    <property type="match status" value="1"/>
</dbReference>
<sequence>MDLSPLYVSLKVAFSATAVTVLFGIPAGWYVFKIKRFKGLIDGVFTLPMVLPPTVVGFFLLTIFGRNSLIGSFLLRFDISVVFTWIGAVVASTVVAFPLMYRTVRGAFEQFDINMIYAARTLGIAEFKIFYKVVIPNVLPSIVAGTVLSFARALGEFGATMMLAGNIPGKTQTIALSIYTAVQAGDKAKAYNWVLIICTMSFTSMILINFWNRAQEKRTAKRGDI</sequence>
<evidence type="ECO:0000259" key="11">
    <source>
        <dbReference type="PROSITE" id="PS50928"/>
    </source>
</evidence>
<comment type="similarity">
    <text evidence="2 10">Belongs to the binding-protein-dependent transport system permease family. CysTW subfamily.</text>
</comment>
<name>A0A318XIZ5_9FIRM</name>
<accession>A0A318XIZ5</accession>
<keyword evidence="4 10" id="KW-1003">Cell membrane</keyword>
<evidence type="ECO:0000256" key="5">
    <source>
        <dbReference type="ARBA" id="ARBA00022505"/>
    </source>
</evidence>
<evidence type="ECO:0000256" key="10">
    <source>
        <dbReference type="RuleBase" id="RU365097"/>
    </source>
</evidence>
<dbReference type="Proteomes" id="UP000248132">
    <property type="component" value="Unassembled WGS sequence"/>
</dbReference>
<evidence type="ECO:0000256" key="8">
    <source>
        <dbReference type="ARBA" id="ARBA00023136"/>
    </source>
</evidence>
<dbReference type="InterPro" id="IPR000515">
    <property type="entry name" value="MetI-like"/>
</dbReference>
<reference evidence="12 13" key="1">
    <citation type="submission" date="2018-06" db="EMBL/GenBank/DDBJ databases">
        <title>Genomic Encyclopedia of Type Strains, Phase I: the one thousand microbial genomes (KMG-I) project.</title>
        <authorList>
            <person name="Kyrpides N."/>
        </authorList>
    </citation>
    <scope>NUCLEOTIDE SEQUENCE [LARGE SCALE GENOMIC DNA]</scope>
    <source>
        <strain evidence="12 13">DSM 19573</strain>
    </source>
</reference>
<evidence type="ECO:0000256" key="7">
    <source>
        <dbReference type="ARBA" id="ARBA00022989"/>
    </source>
</evidence>
<dbReference type="EMBL" id="QKMR01000030">
    <property type="protein sequence ID" value="PYG84829.1"/>
    <property type="molecule type" value="Genomic_DNA"/>
</dbReference>
<dbReference type="OrthoDB" id="57323at2"/>
<evidence type="ECO:0000313" key="13">
    <source>
        <dbReference type="Proteomes" id="UP000248132"/>
    </source>
</evidence>
<dbReference type="PANTHER" id="PTHR30183">
    <property type="entry name" value="MOLYBDENUM TRANSPORT SYSTEM PERMEASE PROTEIN MODB"/>
    <property type="match status" value="1"/>
</dbReference>
<proteinExistence type="inferred from homology"/>
<evidence type="ECO:0000256" key="3">
    <source>
        <dbReference type="ARBA" id="ARBA00022448"/>
    </source>
</evidence>
<keyword evidence="13" id="KW-1185">Reference proteome</keyword>
<feature type="transmembrane region" description="Helical" evidence="9">
    <location>
        <begin position="44"/>
        <end position="65"/>
    </location>
</feature>
<dbReference type="GO" id="GO:0005886">
    <property type="term" value="C:plasma membrane"/>
    <property type="evidence" value="ECO:0007669"/>
    <property type="project" value="UniProtKB-SubCell"/>
</dbReference>
<dbReference type="AlphaFoldDB" id="A0A318XIZ5"/>
<dbReference type="CDD" id="cd06261">
    <property type="entry name" value="TM_PBP2"/>
    <property type="match status" value="1"/>
</dbReference>